<accession>A0A0N0LVT4</accession>
<evidence type="ECO:0000313" key="3">
    <source>
        <dbReference type="Proteomes" id="UP000037848"/>
    </source>
</evidence>
<reference evidence="2 3" key="1">
    <citation type="submission" date="2015-08" db="EMBL/GenBank/DDBJ databases">
        <title>Draft Genome Sequence of Pseudoalteromonas porphyrae UCD-SED14.</title>
        <authorList>
            <person name="Coil D.A."/>
            <person name="Jospin G."/>
            <person name="Lee R.D."/>
            <person name="Eisen J.A."/>
        </authorList>
    </citation>
    <scope>NUCLEOTIDE SEQUENCE [LARGE SCALE GENOMIC DNA]</scope>
    <source>
        <strain evidence="2 3">UCD-SED14</strain>
    </source>
</reference>
<keyword evidence="3" id="KW-1185">Reference proteome</keyword>
<keyword evidence="1" id="KW-0732">Signal</keyword>
<name>A0A0N0LVT4_9GAMM</name>
<evidence type="ECO:0008006" key="4">
    <source>
        <dbReference type="Google" id="ProtNLM"/>
    </source>
</evidence>
<sequence length="61" mass="6462">MNLSKRISVILAFFLITMSTFSYATMTCNCTSGNMTVVHNGGTVSYSCSGGGQVSCVIQLQ</sequence>
<dbReference type="Proteomes" id="UP000037848">
    <property type="component" value="Unassembled WGS sequence"/>
</dbReference>
<dbReference type="PATRIC" id="fig|187330.3.peg.2193"/>
<organism evidence="2 3">
    <name type="scientific">Pseudoalteromonas porphyrae</name>
    <dbReference type="NCBI Taxonomy" id="187330"/>
    <lineage>
        <taxon>Bacteria</taxon>
        <taxon>Pseudomonadati</taxon>
        <taxon>Pseudomonadota</taxon>
        <taxon>Gammaproteobacteria</taxon>
        <taxon>Alteromonadales</taxon>
        <taxon>Pseudoalteromonadaceae</taxon>
        <taxon>Pseudoalteromonas</taxon>
    </lineage>
</organism>
<protein>
    <recommendedName>
        <fullName evidence="4">Secreted protein</fullName>
    </recommendedName>
</protein>
<dbReference type="OrthoDB" id="9947883at2"/>
<proteinExistence type="predicted"/>
<feature type="signal peptide" evidence="1">
    <location>
        <begin position="1"/>
        <end position="24"/>
    </location>
</feature>
<evidence type="ECO:0000313" key="2">
    <source>
        <dbReference type="EMBL" id="KPH58628.1"/>
    </source>
</evidence>
<feature type="chain" id="PRO_5005855109" description="Secreted protein" evidence="1">
    <location>
        <begin position="25"/>
        <end position="61"/>
    </location>
</feature>
<gene>
    <name evidence="2" type="ORF">ADS77_17760</name>
</gene>
<dbReference type="AlphaFoldDB" id="A0A0N0LVT4"/>
<dbReference type="RefSeq" id="WP_054455619.1">
    <property type="nucleotide sequence ID" value="NZ_LHPH01000025.1"/>
</dbReference>
<dbReference type="EMBL" id="LHPH01000025">
    <property type="protein sequence ID" value="KPH58628.1"/>
    <property type="molecule type" value="Genomic_DNA"/>
</dbReference>
<comment type="caution">
    <text evidence="2">The sequence shown here is derived from an EMBL/GenBank/DDBJ whole genome shotgun (WGS) entry which is preliminary data.</text>
</comment>
<evidence type="ECO:0000256" key="1">
    <source>
        <dbReference type="SAM" id="SignalP"/>
    </source>
</evidence>